<reference evidence="2 3" key="1">
    <citation type="submission" date="2024-02" db="EMBL/GenBank/DDBJ databases">
        <title>Deinococcus aluminii NBRC 112889.</title>
        <authorList>
            <person name="Ichikawa N."/>
            <person name="Katano-Makiyama Y."/>
            <person name="Hidaka K."/>
        </authorList>
    </citation>
    <scope>NUCLEOTIDE SEQUENCE [LARGE SCALE GENOMIC DNA]</scope>
    <source>
        <strain evidence="2 3">NBRC 112889</strain>
    </source>
</reference>
<keyword evidence="3" id="KW-1185">Reference proteome</keyword>
<gene>
    <name evidence="2" type="ORF">Dalu01_01873</name>
</gene>
<dbReference type="EMBL" id="BAABRV010000004">
    <property type="protein sequence ID" value="GAA5533470.1"/>
    <property type="molecule type" value="Genomic_DNA"/>
</dbReference>
<dbReference type="RefSeq" id="WP_345453793.1">
    <property type="nucleotide sequence ID" value="NZ_BAABRV010000004.1"/>
</dbReference>
<accession>A0ABP9XFZ2</accession>
<dbReference type="SUPFAM" id="SSF46785">
    <property type="entry name" value="Winged helix' DNA-binding domain"/>
    <property type="match status" value="1"/>
</dbReference>
<dbReference type="Pfam" id="PF12802">
    <property type="entry name" value="MarR_2"/>
    <property type="match status" value="1"/>
</dbReference>
<sequence>MNAGQLHRLARHLRELAVQATAASGEGLPSLSELAVVEDVAHHPQTSISEIARRVKLAQSLVSKTVAHLRDEGIFITAPDPGDGRRVQVSLAPEVRRDLRTRGAVPLEATLKRTQPELSAAQVGRVTELLEELARLLLPSRKEGG</sequence>
<protein>
    <recommendedName>
        <fullName evidence="1">HTH marR-type domain-containing protein</fullName>
    </recommendedName>
</protein>
<dbReference type="Proteomes" id="UP001404956">
    <property type="component" value="Unassembled WGS sequence"/>
</dbReference>
<comment type="caution">
    <text evidence="2">The sequence shown here is derived from an EMBL/GenBank/DDBJ whole genome shotgun (WGS) entry which is preliminary data.</text>
</comment>
<proteinExistence type="predicted"/>
<dbReference type="InterPro" id="IPR036388">
    <property type="entry name" value="WH-like_DNA-bd_sf"/>
</dbReference>
<evidence type="ECO:0000313" key="2">
    <source>
        <dbReference type="EMBL" id="GAA5533470.1"/>
    </source>
</evidence>
<name>A0ABP9XFZ2_9DEIO</name>
<evidence type="ECO:0000259" key="1">
    <source>
        <dbReference type="Pfam" id="PF12802"/>
    </source>
</evidence>
<dbReference type="InterPro" id="IPR036390">
    <property type="entry name" value="WH_DNA-bd_sf"/>
</dbReference>
<dbReference type="Gene3D" id="1.10.10.10">
    <property type="entry name" value="Winged helix-like DNA-binding domain superfamily/Winged helix DNA-binding domain"/>
    <property type="match status" value="1"/>
</dbReference>
<dbReference type="InterPro" id="IPR000835">
    <property type="entry name" value="HTH_MarR-typ"/>
</dbReference>
<evidence type="ECO:0000313" key="3">
    <source>
        <dbReference type="Proteomes" id="UP001404956"/>
    </source>
</evidence>
<organism evidence="2 3">
    <name type="scientific">Deinococcus aluminii</name>
    <dbReference type="NCBI Taxonomy" id="1656885"/>
    <lineage>
        <taxon>Bacteria</taxon>
        <taxon>Thermotogati</taxon>
        <taxon>Deinococcota</taxon>
        <taxon>Deinococci</taxon>
        <taxon>Deinococcales</taxon>
        <taxon>Deinococcaceae</taxon>
        <taxon>Deinococcus</taxon>
    </lineage>
</organism>
<feature type="domain" description="HTH marR-type" evidence="1">
    <location>
        <begin position="37"/>
        <end position="86"/>
    </location>
</feature>